<name>A0A1E3VYJ1_9HYPH</name>
<comment type="caution">
    <text evidence="1">The sequence shown here is derived from an EMBL/GenBank/DDBJ whole genome shotgun (WGS) entry which is preliminary data.</text>
</comment>
<evidence type="ECO:0008006" key="3">
    <source>
        <dbReference type="Google" id="ProtNLM"/>
    </source>
</evidence>
<reference evidence="1 2" key="1">
    <citation type="journal article" date="2016" name="Environ. Microbiol.">
        <title>New Methyloceanibacter diversity from North Sea sediments includes methanotroph containing solely the soluble methane monooxygenase.</title>
        <authorList>
            <person name="Vekeman B."/>
            <person name="Kerckhof F.M."/>
            <person name="Cremers G."/>
            <person name="de Vos P."/>
            <person name="Vandamme P."/>
            <person name="Boon N."/>
            <person name="Op den Camp H.J."/>
            <person name="Heylen K."/>
        </authorList>
    </citation>
    <scope>NUCLEOTIDE SEQUENCE [LARGE SCALE GENOMIC DNA]</scope>
    <source>
        <strain evidence="1 2">R-67175</strain>
    </source>
</reference>
<dbReference type="EMBL" id="LPWF01000023">
    <property type="protein sequence ID" value="ODR98341.1"/>
    <property type="molecule type" value="Genomic_DNA"/>
</dbReference>
<dbReference type="AlphaFoldDB" id="A0A1E3VYJ1"/>
<gene>
    <name evidence="1" type="ORF">AUC69_09600</name>
</gene>
<keyword evidence="2" id="KW-1185">Reference proteome</keyword>
<sequence length="128" mass="14021">MLLLGLGTAVAEEGNIAIELNKLEAHDKDCRAYFVIDNKNDNSYETLKLDIVLFRPDGVIGQRFAVELAPLKAKKRTVKLFDVAGTACDEVGSFLINEVLECKADSGEVSDCLQDISVSSRTDNQLTK</sequence>
<dbReference type="Proteomes" id="UP000094472">
    <property type="component" value="Unassembled WGS sequence"/>
</dbReference>
<evidence type="ECO:0000313" key="2">
    <source>
        <dbReference type="Proteomes" id="UP000094472"/>
    </source>
</evidence>
<dbReference type="STRING" id="1774969.AUC69_09600"/>
<evidence type="ECO:0000313" key="1">
    <source>
        <dbReference type="EMBL" id="ODR98341.1"/>
    </source>
</evidence>
<proteinExistence type="predicted"/>
<protein>
    <recommendedName>
        <fullName evidence="3">Tat pathway signal sequence domain protein</fullName>
    </recommendedName>
</protein>
<accession>A0A1E3VYJ1</accession>
<dbReference type="OrthoDB" id="7707524at2"/>
<organism evidence="1 2">
    <name type="scientific">Methyloceanibacter superfactus</name>
    <dbReference type="NCBI Taxonomy" id="1774969"/>
    <lineage>
        <taxon>Bacteria</taxon>
        <taxon>Pseudomonadati</taxon>
        <taxon>Pseudomonadota</taxon>
        <taxon>Alphaproteobacteria</taxon>
        <taxon>Hyphomicrobiales</taxon>
        <taxon>Hyphomicrobiaceae</taxon>
        <taxon>Methyloceanibacter</taxon>
    </lineage>
</organism>